<dbReference type="NCBIfam" id="NF003816">
    <property type="entry name" value="PRK05406.1-5"/>
    <property type="match status" value="1"/>
</dbReference>
<dbReference type="GO" id="GO:0005975">
    <property type="term" value="P:carbohydrate metabolic process"/>
    <property type="evidence" value="ECO:0007669"/>
    <property type="project" value="InterPro"/>
</dbReference>
<reference evidence="3" key="1">
    <citation type="submission" date="2016-10" db="EMBL/GenBank/DDBJ databases">
        <authorList>
            <person name="Varghese N."/>
            <person name="Submissions S."/>
        </authorList>
    </citation>
    <scope>NUCLEOTIDE SEQUENCE [LARGE SCALE GENOMIC DNA]</scope>
    <source>
        <strain evidence="3">ATCC 23835</strain>
    </source>
</reference>
<dbReference type="EMBL" id="LT629777">
    <property type="protein sequence ID" value="SDT04186.1"/>
    <property type="molecule type" value="Genomic_DNA"/>
</dbReference>
<comment type="catalytic activity">
    <reaction evidence="1">
        <text>5-oxo-L-proline + ATP + 2 H2O = L-glutamate + ADP + phosphate + H(+)</text>
        <dbReference type="Rhea" id="RHEA:10348"/>
        <dbReference type="ChEBI" id="CHEBI:15377"/>
        <dbReference type="ChEBI" id="CHEBI:15378"/>
        <dbReference type="ChEBI" id="CHEBI:29985"/>
        <dbReference type="ChEBI" id="CHEBI:30616"/>
        <dbReference type="ChEBI" id="CHEBI:43474"/>
        <dbReference type="ChEBI" id="CHEBI:58402"/>
        <dbReference type="ChEBI" id="CHEBI:456216"/>
        <dbReference type="EC" id="3.5.2.9"/>
    </reaction>
</comment>
<dbReference type="Pfam" id="PF03746">
    <property type="entry name" value="LamB_YcsF"/>
    <property type="match status" value="1"/>
</dbReference>
<dbReference type="AlphaFoldDB" id="A0A1H1X6C0"/>
<protein>
    <recommendedName>
        <fullName evidence="1">5-oxoprolinase subunit A</fullName>
        <shortName evidence="1">5-OPase subunit A</shortName>
        <ecNumber evidence="1">3.5.2.9</ecNumber>
    </recommendedName>
    <alternativeName>
        <fullName evidence="1">5-oxoprolinase (ATP-hydrolyzing) subunit A</fullName>
    </alternativeName>
</protein>
<dbReference type="PANTHER" id="PTHR30292:SF0">
    <property type="entry name" value="5-OXOPROLINASE SUBUNIT A"/>
    <property type="match status" value="1"/>
</dbReference>
<evidence type="ECO:0000313" key="3">
    <source>
        <dbReference type="Proteomes" id="UP000199524"/>
    </source>
</evidence>
<dbReference type="SUPFAM" id="SSF88713">
    <property type="entry name" value="Glycoside hydrolase/deacetylase"/>
    <property type="match status" value="1"/>
</dbReference>
<gene>
    <name evidence="1" type="primary">pxpA</name>
    <name evidence="2" type="ORF">SAMN05216598_3734</name>
</gene>
<dbReference type="GeneID" id="300208661"/>
<dbReference type="NCBIfam" id="NF003814">
    <property type="entry name" value="PRK05406.1-3"/>
    <property type="match status" value="1"/>
</dbReference>
<dbReference type="InterPro" id="IPR011330">
    <property type="entry name" value="Glyco_hydro/deAcase_b/a-brl"/>
</dbReference>
<comment type="subunit">
    <text evidence="1">Forms a complex composed of PxpA, PxpB and PxpC.</text>
</comment>
<keyword evidence="1" id="KW-0067">ATP-binding</keyword>
<accession>A0A1H1X6C0</accession>
<dbReference type="PANTHER" id="PTHR30292">
    <property type="entry name" value="UNCHARACTERIZED PROTEIN YBGL-RELATED"/>
    <property type="match status" value="1"/>
</dbReference>
<dbReference type="GO" id="GO:0005524">
    <property type="term" value="F:ATP binding"/>
    <property type="evidence" value="ECO:0007669"/>
    <property type="project" value="UniProtKB-UniRule"/>
</dbReference>
<evidence type="ECO:0000313" key="2">
    <source>
        <dbReference type="EMBL" id="SDT04186.1"/>
    </source>
</evidence>
<dbReference type="InterPro" id="IPR005501">
    <property type="entry name" value="LamB/YcsF/PxpA-like"/>
</dbReference>
<dbReference type="Gene3D" id="3.20.20.370">
    <property type="entry name" value="Glycoside hydrolase/deacetylase"/>
    <property type="match status" value="1"/>
</dbReference>
<keyword evidence="1" id="KW-0547">Nucleotide-binding</keyword>
<dbReference type="Proteomes" id="UP000199524">
    <property type="component" value="Chromosome I"/>
</dbReference>
<comment type="function">
    <text evidence="1">Catalyzes the cleavage of 5-oxoproline to form L-glutamate coupled to the hydrolysis of ATP to ADP and inorganic phosphate.</text>
</comment>
<keyword evidence="1" id="KW-0378">Hydrolase</keyword>
<dbReference type="EC" id="3.5.2.9" evidence="1"/>
<name>A0A1H1X6C0_9PSED</name>
<dbReference type="GO" id="GO:0017168">
    <property type="term" value="F:5-oxoprolinase (ATP-hydrolyzing) activity"/>
    <property type="evidence" value="ECO:0007669"/>
    <property type="project" value="UniProtKB-UniRule"/>
</dbReference>
<keyword evidence="3" id="KW-1185">Reference proteome</keyword>
<organism evidence="2 3">
    <name type="scientific">Pseudomonas asplenii</name>
    <dbReference type="NCBI Taxonomy" id="53407"/>
    <lineage>
        <taxon>Bacteria</taxon>
        <taxon>Pseudomonadati</taxon>
        <taxon>Pseudomonadota</taxon>
        <taxon>Gammaproteobacteria</taxon>
        <taxon>Pseudomonadales</taxon>
        <taxon>Pseudomonadaceae</taxon>
        <taxon>Pseudomonas</taxon>
    </lineage>
</organism>
<dbReference type="HAMAP" id="MF_00691">
    <property type="entry name" value="PxpA"/>
    <property type="match status" value="1"/>
</dbReference>
<dbReference type="RefSeq" id="WP_090207347.1">
    <property type="nucleotide sequence ID" value="NZ_LT629777.1"/>
</dbReference>
<proteinExistence type="inferred from homology"/>
<evidence type="ECO:0000256" key="1">
    <source>
        <dbReference type="HAMAP-Rule" id="MF_00691"/>
    </source>
</evidence>
<sequence length="258" mass="27776">MKFIDLNSDMGESYGPYTMGNDAALLEIVTSANVACGFHAGDPLVMRDTVTKALKENVGIGAHPGFMDLWGFGRRQIPGQSPADIEQIVAYQIGALQAVTKLHGGRVTHFKAHGALGNMAAVDEGLSQAIVNAVKAVDPDMIFVIPPYSLTERVAERAGLRVAREIFADRAYDESGYLLSRKLPGAVIHDPEIAARRVLDMIETNHITTVTGTRLPVKIDSICVHGDSSEALEMAAAVKHCLQANGWTLQSLTERKGL</sequence>
<dbReference type="CDD" id="cd10787">
    <property type="entry name" value="LamB_YcsF_like"/>
    <property type="match status" value="1"/>
</dbReference>
<comment type="similarity">
    <text evidence="1">Belongs to the LamB/PxpA family.</text>
</comment>